<evidence type="ECO:0000259" key="17">
    <source>
        <dbReference type="PROSITE" id="PS50893"/>
    </source>
</evidence>
<evidence type="ECO:0000256" key="7">
    <source>
        <dbReference type="ARBA" id="ARBA00022741"/>
    </source>
</evidence>
<evidence type="ECO:0000313" key="18">
    <source>
        <dbReference type="EMBL" id="ROP84575.1"/>
    </source>
</evidence>
<evidence type="ECO:0000256" key="6">
    <source>
        <dbReference type="ARBA" id="ARBA00022737"/>
    </source>
</evidence>
<dbReference type="GO" id="GO:0005524">
    <property type="term" value="F:ATP binding"/>
    <property type="evidence" value="ECO:0007669"/>
    <property type="project" value="UniProtKB-KW"/>
</dbReference>
<dbReference type="SMART" id="SM00382">
    <property type="entry name" value="AAA"/>
    <property type="match status" value="1"/>
</dbReference>
<dbReference type="InterPro" id="IPR027417">
    <property type="entry name" value="P-loop_NTPase"/>
</dbReference>
<dbReference type="Proteomes" id="UP000278222">
    <property type="component" value="Unassembled WGS sequence"/>
</dbReference>
<dbReference type="PROSITE" id="PS50893">
    <property type="entry name" value="ABC_TRANSPORTER_2"/>
    <property type="match status" value="1"/>
</dbReference>
<protein>
    <recommendedName>
        <fullName evidence="15">Glutathione import ATP-binding protein GsiA</fullName>
        <ecNumber evidence="14">7.4.2.10</ecNumber>
    </recommendedName>
</protein>
<keyword evidence="10" id="KW-1278">Translocase</keyword>
<keyword evidence="3" id="KW-0813">Transport</keyword>
<keyword evidence="5" id="KW-0997">Cell inner membrane</keyword>
<evidence type="ECO:0000256" key="3">
    <source>
        <dbReference type="ARBA" id="ARBA00022448"/>
    </source>
</evidence>
<dbReference type="PANTHER" id="PTHR43776">
    <property type="entry name" value="TRANSPORT ATP-BINDING PROTEIN"/>
    <property type="match status" value="1"/>
</dbReference>
<dbReference type="OrthoDB" id="9767950at2"/>
<evidence type="ECO:0000256" key="10">
    <source>
        <dbReference type="ARBA" id="ARBA00022967"/>
    </source>
</evidence>
<dbReference type="InterPro" id="IPR017871">
    <property type="entry name" value="ABC_transporter-like_CS"/>
</dbReference>
<keyword evidence="9 18" id="KW-0067">ATP-binding</keyword>
<dbReference type="AlphaFoldDB" id="A0A3N1L5A5"/>
<dbReference type="Gene3D" id="3.40.50.300">
    <property type="entry name" value="P-loop containing nucleotide triphosphate hydrolases"/>
    <property type="match status" value="1"/>
</dbReference>
<keyword evidence="11" id="KW-0472">Membrane</keyword>
<dbReference type="RefSeq" id="WP_123692606.1">
    <property type="nucleotide sequence ID" value="NZ_AP019700.1"/>
</dbReference>
<dbReference type="GO" id="GO:0016887">
    <property type="term" value="F:ATP hydrolysis activity"/>
    <property type="evidence" value="ECO:0007669"/>
    <property type="project" value="InterPro"/>
</dbReference>
<evidence type="ECO:0000256" key="14">
    <source>
        <dbReference type="ARBA" id="ARBA00039050"/>
    </source>
</evidence>
<dbReference type="PANTHER" id="PTHR43776:SF15">
    <property type="entry name" value="GLUTATHIONE IMPORT ATP-BINDING PROTEIN GSIA"/>
    <property type="match status" value="1"/>
</dbReference>
<keyword evidence="4" id="KW-1003">Cell membrane</keyword>
<organism evidence="18 19">
    <name type="scientific">Stella humosa</name>
    <dbReference type="NCBI Taxonomy" id="94"/>
    <lineage>
        <taxon>Bacteria</taxon>
        <taxon>Pseudomonadati</taxon>
        <taxon>Pseudomonadota</taxon>
        <taxon>Alphaproteobacteria</taxon>
        <taxon>Rhodospirillales</taxon>
        <taxon>Stellaceae</taxon>
        <taxon>Stella</taxon>
    </lineage>
</organism>
<comment type="caution">
    <text evidence="18">The sequence shown here is derived from an EMBL/GenBank/DDBJ whole genome shotgun (WGS) entry which is preliminary data.</text>
</comment>
<dbReference type="EMBL" id="RJKX01000015">
    <property type="protein sequence ID" value="ROP84575.1"/>
    <property type="molecule type" value="Genomic_DNA"/>
</dbReference>
<dbReference type="InterPro" id="IPR003593">
    <property type="entry name" value="AAA+_ATPase"/>
</dbReference>
<evidence type="ECO:0000256" key="8">
    <source>
        <dbReference type="ARBA" id="ARBA00022801"/>
    </source>
</evidence>
<sequence length="337" mass="36064">MSTTPMRPILEVDGLRKHFPIAGGFGSGPRKAVRAIDRVSFTVAEGESFGLVGESGCGKSTVARCIVGLVTPDEGRIVVDGEAIAARKGERGRRLHRSVQMVFQDPFSSLNPRLVIGTTLAEPLAIAGGLSRAQIRARVGELLGEVGLPADAAAKFPHEFSGGQRQRISIARALALKPPLIVADEPVSALDVSVQAQILLLLDGLRTSRNLGLLFISHDLAVVRNFCQRVAVMYLGRIVEEGPVERVFARPMHPYTLALRDSSLPPDPAARDRLARIEGEMPSAIDPPTGCHFHPRCPRRMPICAVEAPAWTALDPGGVACHLHPPTPVSPATNRGI</sequence>
<evidence type="ECO:0000256" key="13">
    <source>
        <dbReference type="ARBA" id="ARBA00038416"/>
    </source>
</evidence>
<comment type="subcellular location">
    <subcellularLocation>
        <location evidence="1">Cell inner membrane</location>
        <topology evidence="1">Peripheral membrane protein</topology>
    </subcellularLocation>
</comment>
<evidence type="ECO:0000256" key="4">
    <source>
        <dbReference type="ARBA" id="ARBA00022475"/>
    </source>
</evidence>
<gene>
    <name evidence="18" type="ORF">EDC65_3929</name>
</gene>
<dbReference type="CDD" id="cd03257">
    <property type="entry name" value="ABC_NikE_OppD_transporters"/>
    <property type="match status" value="1"/>
</dbReference>
<evidence type="ECO:0000256" key="1">
    <source>
        <dbReference type="ARBA" id="ARBA00004417"/>
    </source>
</evidence>
<dbReference type="GO" id="GO:0015833">
    <property type="term" value="P:peptide transport"/>
    <property type="evidence" value="ECO:0007669"/>
    <property type="project" value="InterPro"/>
</dbReference>
<evidence type="ECO:0000256" key="16">
    <source>
        <dbReference type="ARBA" id="ARBA00047640"/>
    </source>
</evidence>
<name>A0A3N1L5A5_9PROT</name>
<accession>A0A3N1L5A5</accession>
<dbReference type="InterPro" id="IPR013563">
    <property type="entry name" value="Oligopep_ABC_C"/>
</dbReference>
<keyword evidence="8" id="KW-0378">Hydrolase</keyword>
<dbReference type="NCBIfam" id="TIGR01727">
    <property type="entry name" value="oligo_HPY"/>
    <property type="match status" value="1"/>
</dbReference>
<proteinExistence type="inferred from homology"/>
<evidence type="ECO:0000256" key="12">
    <source>
        <dbReference type="ARBA" id="ARBA00037530"/>
    </source>
</evidence>
<feature type="domain" description="ABC transporter" evidence="17">
    <location>
        <begin position="10"/>
        <end position="260"/>
    </location>
</feature>
<evidence type="ECO:0000256" key="2">
    <source>
        <dbReference type="ARBA" id="ARBA00011469"/>
    </source>
</evidence>
<comment type="similarity">
    <text evidence="13">Belongs to the ABC transporter superfamily. Glutathione importer (TC 3.A.1.5.11) family.</text>
</comment>
<dbReference type="Pfam" id="PF00005">
    <property type="entry name" value="ABC_tran"/>
    <property type="match status" value="1"/>
</dbReference>
<keyword evidence="19" id="KW-1185">Reference proteome</keyword>
<dbReference type="FunFam" id="3.40.50.300:FF:000016">
    <property type="entry name" value="Oligopeptide ABC transporter ATP-binding component"/>
    <property type="match status" value="1"/>
</dbReference>
<evidence type="ECO:0000313" key="19">
    <source>
        <dbReference type="Proteomes" id="UP000278222"/>
    </source>
</evidence>
<evidence type="ECO:0000256" key="9">
    <source>
        <dbReference type="ARBA" id="ARBA00022840"/>
    </source>
</evidence>
<dbReference type="EC" id="7.4.2.10" evidence="14"/>
<keyword evidence="7" id="KW-0547">Nucleotide-binding</keyword>
<keyword evidence="6" id="KW-0677">Repeat</keyword>
<dbReference type="Pfam" id="PF08352">
    <property type="entry name" value="oligo_HPY"/>
    <property type="match status" value="1"/>
</dbReference>
<reference evidence="18 19" key="1">
    <citation type="submission" date="2018-11" db="EMBL/GenBank/DDBJ databases">
        <title>Genomic Encyclopedia of Type Strains, Phase IV (KMG-IV): sequencing the most valuable type-strain genomes for metagenomic binning, comparative biology and taxonomic classification.</title>
        <authorList>
            <person name="Goeker M."/>
        </authorList>
    </citation>
    <scope>NUCLEOTIDE SEQUENCE [LARGE SCALE GENOMIC DNA]</scope>
    <source>
        <strain evidence="18 19">DSM 5900</strain>
    </source>
</reference>
<dbReference type="SUPFAM" id="SSF52540">
    <property type="entry name" value="P-loop containing nucleoside triphosphate hydrolases"/>
    <property type="match status" value="1"/>
</dbReference>
<dbReference type="PROSITE" id="PS00211">
    <property type="entry name" value="ABC_TRANSPORTER_1"/>
    <property type="match status" value="1"/>
</dbReference>
<dbReference type="GO" id="GO:0005886">
    <property type="term" value="C:plasma membrane"/>
    <property type="evidence" value="ECO:0007669"/>
    <property type="project" value="UniProtKB-SubCell"/>
</dbReference>
<evidence type="ECO:0000256" key="15">
    <source>
        <dbReference type="ARBA" id="ARBA00041187"/>
    </source>
</evidence>
<comment type="subunit">
    <text evidence="2">The complex is composed of two ATP-binding proteins (GsiA), two transmembrane proteins (GsiC and GsiD) and a solute-binding protein (GsiB).</text>
</comment>
<evidence type="ECO:0000256" key="11">
    <source>
        <dbReference type="ARBA" id="ARBA00023136"/>
    </source>
</evidence>
<dbReference type="InterPro" id="IPR050319">
    <property type="entry name" value="ABC_transp_ATP-bind"/>
</dbReference>
<evidence type="ECO:0000256" key="5">
    <source>
        <dbReference type="ARBA" id="ARBA00022519"/>
    </source>
</evidence>
<dbReference type="InterPro" id="IPR003439">
    <property type="entry name" value="ABC_transporter-like_ATP-bd"/>
</dbReference>
<dbReference type="GO" id="GO:0055085">
    <property type="term" value="P:transmembrane transport"/>
    <property type="evidence" value="ECO:0007669"/>
    <property type="project" value="UniProtKB-ARBA"/>
</dbReference>
<comment type="catalytic activity">
    <reaction evidence="16">
        <text>glutathione(out) + ATP + H2O = glutathione(in) + ADP + phosphate + H(+)</text>
        <dbReference type="Rhea" id="RHEA:29791"/>
        <dbReference type="ChEBI" id="CHEBI:15377"/>
        <dbReference type="ChEBI" id="CHEBI:15378"/>
        <dbReference type="ChEBI" id="CHEBI:30616"/>
        <dbReference type="ChEBI" id="CHEBI:43474"/>
        <dbReference type="ChEBI" id="CHEBI:57925"/>
        <dbReference type="ChEBI" id="CHEBI:456216"/>
        <dbReference type="EC" id="7.4.2.10"/>
    </reaction>
</comment>
<comment type="function">
    <text evidence="12">Part of the ABC transporter complex GsiABCD involved in glutathione import. Responsible for energy coupling to the transport system.</text>
</comment>